<comment type="caution">
    <text evidence="4">The sequence shown here is derived from an EMBL/GenBank/DDBJ whole genome shotgun (WGS) entry which is preliminary data.</text>
</comment>
<protein>
    <submittedName>
        <fullName evidence="4">Liver carboxylesterase 1</fullName>
    </submittedName>
</protein>
<comment type="similarity">
    <text evidence="1">Belongs to the type-B carboxylesterase/lipase family.</text>
</comment>
<dbReference type="EMBL" id="LNIX01000016">
    <property type="protein sequence ID" value="OXA46199.1"/>
    <property type="molecule type" value="Genomic_DNA"/>
</dbReference>
<evidence type="ECO:0000256" key="1">
    <source>
        <dbReference type="ARBA" id="ARBA00005964"/>
    </source>
</evidence>
<dbReference type="Pfam" id="PF00135">
    <property type="entry name" value="COesterase"/>
    <property type="match status" value="1"/>
</dbReference>
<dbReference type="Proteomes" id="UP000198287">
    <property type="component" value="Unassembled WGS sequence"/>
</dbReference>
<gene>
    <name evidence="4" type="ORF">Fcan01_19374</name>
</gene>
<evidence type="ECO:0000313" key="5">
    <source>
        <dbReference type="Proteomes" id="UP000198287"/>
    </source>
</evidence>
<reference evidence="4 5" key="1">
    <citation type="submission" date="2015-12" db="EMBL/GenBank/DDBJ databases">
        <title>The genome of Folsomia candida.</title>
        <authorList>
            <person name="Faddeeva A."/>
            <person name="Derks M.F."/>
            <person name="Anvar Y."/>
            <person name="Smit S."/>
            <person name="Van Straalen N."/>
            <person name="Roelofs D."/>
        </authorList>
    </citation>
    <scope>NUCLEOTIDE SEQUENCE [LARGE SCALE GENOMIC DNA]</scope>
    <source>
        <strain evidence="4 5">VU population</strain>
        <tissue evidence="4">Whole body</tissue>
    </source>
</reference>
<keyword evidence="2" id="KW-0325">Glycoprotein</keyword>
<dbReference type="Gene3D" id="3.40.50.1820">
    <property type="entry name" value="alpha/beta hydrolase"/>
    <property type="match status" value="1"/>
</dbReference>
<keyword evidence="5" id="KW-1185">Reference proteome</keyword>
<dbReference type="SUPFAM" id="SSF53474">
    <property type="entry name" value="alpha/beta-Hydrolases"/>
    <property type="match status" value="1"/>
</dbReference>
<evidence type="ECO:0000256" key="2">
    <source>
        <dbReference type="ARBA" id="ARBA00023180"/>
    </source>
</evidence>
<name>A0A226DLY2_FOLCA</name>
<dbReference type="PANTHER" id="PTHR43903">
    <property type="entry name" value="NEUROLIGIN"/>
    <property type="match status" value="1"/>
</dbReference>
<dbReference type="InterPro" id="IPR029058">
    <property type="entry name" value="AB_hydrolase_fold"/>
</dbReference>
<dbReference type="OrthoDB" id="3200163at2759"/>
<dbReference type="InterPro" id="IPR002018">
    <property type="entry name" value="CarbesteraseB"/>
</dbReference>
<evidence type="ECO:0000313" key="4">
    <source>
        <dbReference type="EMBL" id="OXA46199.1"/>
    </source>
</evidence>
<proteinExistence type="inferred from homology"/>
<organism evidence="4 5">
    <name type="scientific">Folsomia candida</name>
    <name type="common">Springtail</name>
    <dbReference type="NCBI Taxonomy" id="158441"/>
    <lineage>
        <taxon>Eukaryota</taxon>
        <taxon>Metazoa</taxon>
        <taxon>Ecdysozoa</taxon>
        <taxon>Arthropoda</taxon>
        <taxon>Hexapoda</taxon>
        <taxon>Collembola</taxon>
        <taxon>Entomobryomorpha</taxon>
        <taxon>Isotomoidea</taxon>
        <taxon>Isotomidae</taxon>
        <taxon>Proisotominae</taxon>
        <taxon>Folsomia</taxon>
    </lineage>
</organism>
<feature type="domain" description="Carboxylesterase type B" evidence="3">
    <location>
        <begin position="1"/>
        <end position="123"/>
    </location>
</feature>
<sequence length="129" mass="14669">MSGSAVSPLASGLSNGKALAKRFATDVRCPTEPPSTMLHCLRQIPLQYFLESELWSYFGPSDDGVIIEEGIRENVLRDRLSHYPVLFGVTKAEMLPVLSDHDAVYGLENEKRRDILRTFVEKYYRYGRN</sequence>
<evidence type="ECO:0000259" key="3">
    <source>
        <dbReference type="Pfam" id="PF00135"/>
    </source>
</evidence>
<dbReference type="AlphaFoldDB" id="A0A226DLY2"/>
<accession>A0A226DLY2</accession>
<dbReference type="InterPro" id="IPR051093">
    <property type="entry name" value="Neuroligin/BSAL"/>
</dbReference>